<accession>A0A1M7RF10</accession>
<dbReference type="Proteomes" id="UP000184440">
    <property type="component" value="Unassembled WGS sequence"/>
</dbReference>
<evidence type="ECO:0000256" key="1">
    <source>
        <dbReference type="ARBA" id="ARBA00023125"/>
    </source>
</evidence>
<feature type="domain" description="HTH tetR-type" evidence="3">
    <location>
        <begin position="2"/>
        <end position="62"/>
    </location>
</feature>
<keyword evidence="1 2" id="KW-0238">DNA-binding</keyword>
<evidence type="ECO:0000259" key="3">
    <source>
        <dbReference type="PROSITE" id="PS50977"/>
    </source>
</evidence>
<protein>
    <submittedName>
        <fullName evidence="4">Transcriptional regulator, TetR family</fullName>
    </submittedName>
</protein>
<gene>
    <name evidence="4" type="ORF">SAMN05443668_110278</name>
</gene>
<feature type="DNA-binding region" description="H-T-H motif" evidence="2">
    <location>
        <begin position="25"/>
        <end position="44"/>
    </location>
</feature>
<evidence type="ECO:0000256" key="2">
    <source>
        <dbReference type="PROSITE-ProRule" id="PRU00335"/>
    </source>
</evidence>
<dbReference type="PROSITE" id="PS50977">
    <property type="entry name" value="HTH_TETR_2"/>
    <property type="match status" value="1"/>
</dbReference>
<dbReference type="Gene3D" id="1.10.357.10">
    <property type="entry name" value="Tetracycline Repressor, domain 2"/>
    <property type="match status" value="1"/>
</dbReference>
<dbReference type="RefSeq" id="WP_073261481.1">
    <property type="nucleotide sequence ID" value="NZ_FRCS01000010.1"/>
</dbReference>
<dbReference type="SUPFAM" id="SSF46689">
    <property type="entry name" value="Homeodomain-like"/>
    <property type="match status" value="1"/>
</dbReference>
<dbReference type="InterPro" id="IPR001647">
    <property type="entry name" value="HTH_TetR"/>
</dbReference>
<proteinExistence type="predicted"/>
<dbReference type="Pfam" id="PF17940">
    <property type="entry name" value="TetR_C_31"/>
    <property type="match status" value="1"/>
</dbReference>
<dbReference type="GO" id="GO:0003677">
    <property type="term" value="F:DNA binding"/>
    <property type="evidence" value="ECO:0007669"/>
    <property type="project" value="UniProtKB-UniRule"/>
</dbReference>
<reference evidence="4 5" key="1">
    <citation type="submission" date="2016-11" db="EMBL/GenBank/DDBJ databases">
        <authorList>
            <person name="Jaros S."/>
            <person name="Januszkiewicz K."/>
            <person name="Wedrychowicz H."/>
        </authorList>
    </citation>
    <scope>NUCLEOTIDE SEQUENCE [LARGE SCALE GENOMIC DNA]</scope>
    <source>
        <strain evidence="4 5">DSM 46144</strain>
    </source>
</reference>
<dbReference type="EMBL" id="FRCS01000010">
    <property type="protein sequence ID" value="SHN44618.1"/>
    <property type="molecule type" value="Genomic_DNA"/>
</dbReference>
<dbReference type="STRING" id="134849.SAMN05443668_110278"/>
<sequence length="187" mass="20087">MPGRREQVLDAAVQVLGEQGTRALTHRAVDARGNLPSGTTSNYFRTRDALLAGILGYLFERETAAFATLAGAPRPVSVDELAGRVGALLRQLAGPARTLTLARHAIFLEAAHQEALRVELLEWSSKLWAWAGEWLAAVGSGRPEKHARQLLAYGDGLLLDRLARGGDDEFAPEASLAALLRALVADD</sequence>
<dbReference type="OrthoDB" id="7506349at2"/>
<dbReference type="AlphaFoldDB" id="A0A1M7RF10"/>
<evidence type="ECO:0000313" key="5">
    <source>
        <dbReference type="Proteomes" id="UP000184440"/>
    </source>
</evidence>
<keyword evidence="5" id="KW-1185">Reference proteome</keyword>
<organism evidence="4 5">
    <name type="scientific">Cryptosporangium aurantiacum</name>
    <dbReference type="NCBI Taxonomy" id="134849"/>
    <lineage>
        <taxon>Bacteria</taxon>
        <taxon>Bacillati</taxon>
        <taxon>Actinomycetota</taxon>
        <taxon>Actinomycetes</taxon>
        <taxon>Cryptosporangiales</taxon>
        <taxon>Cryptosporangiaceae</taxon>
        <taxon>Cryptosporangium</taxon>
    </lineage>
</organism>
<name>A0A1M7RF10_9ACTN</name>
<dbReference type="InterPro" id="IPR041583">
    <property type="entry name" value="TetR_C_31"/>
</dbReference>
<dbReference type="InterPro" id="IPR009057">
    <property type="entry name" value="Homeodomain-like_sf"/>
</dbReference>
<evidence type="ECO:0000313" key="4">
    <source>
        <dbReference type="EMBL" id="SHN44618.1"/>
    </source>
</evidence>